<evidence type="ECO:0000313" key="3">
    <source>
        <dbReference type="Proteomes" id="UP000008827"/>
    </source>
</evidence>
<reference evidence="2" key="2">
    <citation type="submission" date="2018-02" db="UniProtKB">
        <authorList>
            <consortium name="EnsemblPlants"/>
        </authorList>
    </citation>
    <scope>IDENTIFICATION</scope>
    <source>
        <strain evidence="2">Williams 82</strain>
    </source>
</reference>
<proteinExistence type="predicted"/>
<dbReference type="AlphaFoldDB" id="A0A0R0IHL3"/>
<protein>
    <submittedName>
        <fullName evidence="1 2">Uncharacterized protein</fullName>
    </submittedName>
</protein>
<dbReference type="InParanoid" id="A0A0R0IHL3"/>
<dbReference type="Gramene" id="KRH39769">
    <property type="protein sequence ID" value="KRH39769"/>
    <property type="gene ID" value="GLYMA_09G218200"/>
</dbReference>
<accession>A0A0R0IHL3</accession>
<organism evidence="1">
    <name type="scientific">Glycine max</name>
    <name type="common">Soybean</name>
    <name type="synonym">Glycine hispida</name>
    <dbReference type="NCBI Taxonomy" id="3847"/>
    <lineage>
        <taxon>Eukaryota</taxon>
        <taxon>Viridiplantae</taxon>
        <taxon>Streptophyta</taxon>
        <taxon>Embryophyta</taxon>
        <taxon>Tracheophyta</taxon>
        <taxon>Spermatophyta</taxon>
        <taxon>Magnoliopsida</taxon>
        <taxon>eudicotyledons</taxon>
        <taxon>Gunneridae</taxon>
        <taxon>Pentapetalae</taxon>
        <taxon>rosids</taxon>
        <taxon>fabids</taxon>
        <taxon>Fabales</taxon>
        <taxon>Fabaceae</taxon>
        <taxon>Papilionoideae</taxon>
        <taxon>50 kb inversion clade</taxon>
        <taxon>NPAAA clade</taxon>
        <taxon>indigoferoid/millettioid clade</taxon>
        <taxon>Phaseoleae</taxon>
        <taxon>Glycine</taxon>
        <taxon>Glycine subgen. Soja</taxon>
    </lineage>
</organism>
<keyword evidence="3" id="KW-1185">Reference proteome</keyword>
<gene>
    <name evidence="1" type="ORF">GLYMA_09G218200</name>
</gene>
<dbReference type="EMBL" id="CM000842">
    <property type="protein sequence ID" value="KRH39769.1"/>
    <property type="molecule type" value="Genomic_DNA"/>
</dbReference>
<evidence type="ECO:0000313" key="1">
    <source>
        <dbReference type="EMBL" id="KRH39769.1"/>
    </source>
</evidence>
<reference evidence="1" key="3">
    <citation type="submission" date="2018-07" db="EMBL/GenBank/DDBJ databases">
        <title>WGS assembly of Glycine max.</title>
        <authorList>
            <person name="Schmutz J."/>
            <person name="Cannon S."/>
            <person name="Schlueter J."/>
            <person name="Ma J."/>
            <person name="Mitros T."/>
            <person name="Nelson W."/>
            <person name="Hyten D."/>
            <person name="Song Q."/>
            <person name="Thelen J."/>
            <person name="Cheng J."/>
            <person name="Xu D."/>
            <person name="Hellsten U."/>
            <person name="May G."/>
            <person name="Yu Y."/>
            <person name="Sakurai T."/>
            <person name="Umezawa T."/>
            <person name="Bhattacharyya M."/>
            <person name="Sandhu D."/>
            <person name="Valliyodan B."/>
            <person name="Lindquist E."/>
            <person name="Peto M."/>
            <person name="Grant D."/>
            <person name="Shu S."/>
            <person name="Goodstein D."/>
            <person name="Barry K."/>
            <person name="Futrell-Griggs M."/>
            <person name="Abernathy B."/>
            <person name="Du J."/>
            <person name="Tian Z."/>
            <person name="Zhu L."/>
            <person name="Gill N."/>
            <person name="Joshi T."/>
            <person name="Libault M."/>
            <person name="Sethuraman A."/>
            <person name="Zhang X."/>
            <person name="Shinozaki K."/>
            <person name="Nguyen H."/>
            <person name="Wing R."/>
            <person name="Cregan P."/>
            <person name="Specht J."/>
            <person name="Grimwood J."/>
            <person name="Rokhsar D."/>
            <person name="Stacey G."/>
            <person name="Shoemaker R."/>
            <person name="Jackson S."/>
        </authorList>
    </citation>
    <scope>NUCLEOTIDE SEQUENCE</scope>
    <source>
        <tissue evidence="1">Callus</tissue>
    </source>
</reference>
<reference evidence="1 2" key="1">
    <citation type="journal article" date="2010" name="Nature">
        <title>Genome sequence of the palaeopolyploid soybean.</title>
        <authorList>
            <person name="Schmutz J."/>
            <person name="Cannon S.B."/>
            <person name="Schlueter J."/>
            <person name="Ma J."/>
            <person name="Mitros T."/>
            <person name="Nelson W."/>
            <person name="Hyten D.L."/>
            <person name="Song Q."/>
            <person name="Thelen J.J."/>
            <person name="Cheng J."/>
            <person name="Xu D."/>
            <person name="Hellsten U."/>
            <person name="May G.D."/>
            <person name="Yu Y."/>
            <person name="Sakurai T."/>
            <person name="Umezawa T."/>
            <person name="Bhattacharyya M.K."/>
            <person name="Sandhu D."/>
            <person name="Valliyodan B."/>
            <person name="Lindquist E."/>
            <person name="Peto M."/>
            <person name="Grant D."/>
            <person name="Shu S."/>
            <person name="Goodstein D."/>
            <person name="Barry K."/>
            <person name="Futrell-Griggs M."/>
            <person name="Abernathy B."/>
            <person name="Du J."/>
            <person name="Tian Z."/>
            <person name="Zhu L."/>
            <person name="Gill N."/>
            <person name="Joshi T."/>
            <person name="Libault M."/>
            <person name="Sethuraman A."/>
            <person name="Zhang X.-C."/>
            <person name="Shinozaki K."/>
            <person name="Nguyen H.T."/>
            <person name="Wing R.A."/>
            <person name="Cregan P."/>
            <person name="Specht J."/>
            <person name="Grimwood J."/>
            <person name="Rokhsar D."/>
            <person name="Stacey G."/>
            <person name="Shoemaker R.C."/>
            <person name="Jackson S.A."/>
        </authorList>
    </citation>
    <scope>NUCLEOTIDE SEQUENCE</scope>
    <source>
        <strain evidence="2">cv. Williams 82</strain>
        <tissue evidence="1">Callus</tissue>
    </source>
</reference>
<dbReference type="EnsemblPlants" id="KRH39769">
    <property type="protein sequence ID" value="KRH39769"/>
    <property type="gene ID" value="GLYMA_09G218200"/>
</dbReference>
<evidence type="ECO:0000313" key="2">
    <source>
        <dbReference type="EnsemblPlants" id="KRH39769"/>
    </source>
</evidence>
<name>A0A0R0IHL3_SOYBN</name>
<dbReference type="Proteomes" id="UP000008827">
    <property type="component" value="Chromosome 9"/>
</dbReference>
<sequence length="70" mass="8052">MQLDCDNYHALRLGIQILVKFRTTLMWDKDTLIVVNVRSPRPALQPSSPSTLHMGHFCSHFQGCCYSFLL</sequence>